<evidence type="ECO:0000313" key="2">
    <source>
        <dbReference type="EMBL" id="KEJ88268.1"/>
    </source>
</evidence>
<evidence type="ECO:0000313" key="3">
    <source>
        <dbReference type="Proteomes" id="UP000027734"/>
    </source>
</evidence>
<keyword evidence="1" id="KW-0812">Transmembrane</keyword>
<organism evidence="2 3">
    <name type="scientific">Sulfitobacter donghicola DSW-25 = KCTC 12864 = JCM 14565</name>
    <dbReference type="NCBI Taxonomy" id="1300350"/>
    <lineage>
        <taxon>Bacteria</taxon>
        <taxon>Pseudomonadati</taxon>
        <taxon>Pseudomonadota</taxon>
        <taxon>Alphaproteobacteria</taxon>
        <taxon>Rhodobacterales</taxon>
        <taxon>Roseobacteraceae</taxon>
        <taxon>Sulfitobacter</taxon>
    </lineage>
</organism>
<evidence type="ECO:0000256" key="1">
    <source>
        <dbReference type="SAM" id="Phobius"/>
    </source>
</evidence>
<keyword evidence="1" id="KW-0472">Membrane</keyword>
<reference evidence="2 3" key="1">
    <citation type="submission" date="2014-01" db="EMBL/GenBank/DDBJ databases">
        <title>Sulfitobacter donghicola JCM 14565 Genome Sequencing.</title>
        <authorList>
            <person name="Lai Q."/>
            <person name="Hong Z."/>
        </authorList>
    </citation>
    <scope>NUCLEOTIDE SEQUENCE [LARGE SCALE GENOMIC DNA]</scope>
    <source>
        <strain evidence="2 3">JCM 14565</strain>
    </source>
</reference>
<dbReference type="EMBL" id="JAMC01000007">
    <property type="protein sequence ID" value="KEJ88268.1"/>
    <property type="molecule type" value="Genomic_DNA"/>
</dbReference>
<comment type="caution">
    <text evidence="2">The sequence shown here is derived from an EMBL/GenBank/DDBJ whole genome shotgun (WGS) entry which is preliminary data.</text>
</comment>
<dbReference type="RefSeq" id="WP_025059926.1">
    <property type="nucleotide sequence ID" value="NZ_JAMC01000007.1"/>
</dbReference>
<dbReference type="Proteomes" id="UP000027734">
    <property type="component" value="Unassembled WGS sequence"/>
</dbReference>
<sequence length="64" mass="6751">MSLRQEHEIHTRRKGLNIGVGLLLGAFVLLVVLLTFTKITSSGFSIPASQANGVGEQVNTGASD</sequence>
<feature type="transmembrane region" description="Helical" evidence="1">
    <location>
        <begin position="16"/>
        <end position="36"/>
    </location>
</feature>
<dbReference type="AlphaFoldDB" id="A0A073ID38"/>
<dbReference type="eggNOG" id="ENOG50339KW">
    <property type="taxonomic scope" value="Bacteria"/>
</dbReference>
<protein>
    <submittedName>
        <fullName evidence="2">Cytochrome C oxidase assembly protein</fullName>
    </submittedName>
</protein>
<gene>
    <name evidence="2" type="ORF">DSW25_16465</name>
</gene>
<dbReference type="OrthoDB" id="7871759at2"/>
<keyword evidence="1" id="KW-1133">Transmembrane helix</keyword>
<keyword evidence="3" id="KW-1185">Reference proteome</keyword>
<proteinExistence type="predicted"/>
<name>A0A073ID38_9RHOB</name>
<accession>A0A073ID38</accession>
<dbReference type="STRING" id="1300350.Z948_2594"/>